<gene>
    <name evidence="2" type="primary">Acey_s0014.g2253</name>
    <name evidence="2" type="ORF">Y032_0014g2253</name>
</gene>
<dbReference type="GO" id="GO:0016020">
    <property type="term" value="C:membrane"/>
    <property type="evidence" value="ECO:0007669"/>
    <property type="project" value="InterPro"/>
</dbReference>
<keyword evidence="1" id="KW-0812">Transmembrane</keyword>
<dbReference type="GO" id="GO:0050650">
    <property type="term" value="P:chondroitin sulfate proteoglycan biosynthetic process"/>
    <property type="evidence" value="ECO:0007669"/>
    <property type="project" value="InterPro"/>
</dbReference>
<dbReference type="EMBL" id="JARK01001350">
    <property type="protein sequence ID" value="EYC23983.1"/>
    <property type="molecule type" value="Genomic_DNA"/>
</dbReference>
<accession>A0A016VB91</accession>
<dbReference type="GO" id="GO:0047756">
    <property type="term" value="F:chondroitin 4-sulfotransferase activity"/>
    <property type="evidence" value="ECO:0007669"/>
    <property type="project" value="InterPro"/>
</dbReference>
<dbReference type="GO" id="GO:1902884">
    <property type="term" value="P:positive regulation of response to oxidative stress"/>
    <property type="evidence" value="ECO:0007669"/>
    <property type="project" value="InterPro"/>
</dbReference>
<evidence type="ECO:0008006" key="4">
    <source>
        <dbReference type="Google" id="ProtNLM"/>
    </source>
</evidence>
<evidence type="ECO:0000313" key="3">
    <source>
        <dbReference type="Proteomes" id="UP000024635"/>
    </source>
</evidence>
<sequence length="355" mass="40802">MMSAGTIYTNRIIESAQAFLLRTKHRLSLCIMSQGTFSRGIALHLPRRILYGIVVSLSAITYIAMSRNDLQPTQKPIKIIGPKVMIIDSSSIIPPYFRFREEFLVSEVSVAKRHRMAMCQIENVMSTIQDTIFCYLNKSQNFTTIDGAIAREQLLKSSCSDKRHIRYNLHQTYKELGQNPILFAVVRDPFERLISGYVDKCIREYSKSKKSCYDCPQNIRCFVHKLYASLRQTLNNDGVINFLHDLAPQNWYCDFRNPSHNYTIIKYEDSEGGYSKIGAEFDELLNRAGVSSNERVVIKGKLLNSSTLHSIQETQEILDAREQLLLDNDLLKMVVGIYYHDFILFGFQFPVVYSG</sequence>
<dbReference type="Proteomes" id="UP000024635">
    <property type="component" value="Unassembled WGS sequence"/>
</dbReference>
<comment type="caution">
    <text evidence="2">The sequence shown here is derived from an EMBL/GenBank/DDBJ whole genome shotgun (WGS) entry which is preliminary data.</text>
</comment>
<keyword evidence="1" id="KW-0472">Membrane</keyword>
<dbReference type="InterPro" id="IPR005331">
    <property type="entry name" value="Sulfotransferase"/>
</dbReference>
<keyword evidence="1" id="KW-1133">Transmembrane helix</keyword>
<protein>
    <recommendedName>
        <fullName evidence="4">Sulfotransferase domain-containing protein</fullName>
    </recommendedName>
</protein>
<dbReference type="STRING" id="53326.A0A016VB91"/>
<name>A0A016VB91_9BILA</name>
<proteinExistence type="predicted"/>
<evidence type="ECO:0000313" key="2">
    <source>
        <dbReference type="EMBL" id="EYC23983.1"/>
    </source>
</evidence>
<dbReference type="PANTHER" id="PTHR22900">
    <property type="entry name" value="PROTEIN CBG14245-RELATED"/>
    <property type="match status" value="1"/>
</dbReference>
<dbReference type="AlphaFoldDB" id="A0A016VB91"/>
<feature type="transmembrane region" description="Helical" evidence="1">
    <location>
        <begin position="49"/>
        <end position="65"/>
    </location>
</feature>
<organism evidence="2 3">
    <name type="scientific">Ancylostoma ceylanicum</name>
    <dbReference type="NCBI Taxonomy" id="53326"/>
    <lineage>
        <taxon>Eukaryota</taxon>
        <taxon>Metazoa</taxon>
        <taxon>Ecdysozoa</taxon>
        <taxon>Nematoda</taxon>
        <taxon>Chromadorea</taxon>
        <taxon>Rhabditida</taxon>
        <taxon>Rhabditina</taxon>
        <taxon>Rhabditomorpha</taxon>
        <taxon>Strongyloidea</taxon>
        <taxon>Ancylostomatidae</taxon>
        <taxon>Ancylostomatinae</taxon>
        <taxon>Ancylostoma</taxon>
    </lineage>
</organism>
<evidence type="ECO:0000256" key="1">
    <source>
        <dbReference type="SAM" id="Phobius"/>
    </source>
</evidence>
<dbReference type="PANTHER" id="PTHR22900:SF10">
    <property type="entry name" value="CARBOHYDRATE SULFOTRANSFERASE"/>
    <property type="match status" value="1"/>
</dbReference>
<reference evidence="3" key="1">
    <citation type="journal article" date="2015" name="Nat. Genet.">
        <title>The genome and transcriptome of the zoonotic hookworm Ancylostoma ceylanicum identify infection-specific gene families.</title>
        <authorList>
            <person name="Schwarz E.M."/>
            <person name="Hu Y."/>
            <person name="Antoshechkin I."/>
            <person name="Miller M.M."/>
            <person name="Sternberg P.W."/>
            <person name="Aroian R.V."/>
        </authorList>
    </citation>
    <scope>NUCLEOTIDE SEQUENCE</scope>
    <source>
        <strain evidence="3">HY135</strain>
    </source>
</reference>
<dbReference type="OrthoDB" id="408912at2759"/>
<keyword evidence="3" id="KW-1185">Reference proteome</keyword>
<dbReference type="Pfam" id="PF03567">
    <property type="entry name" value="Sulfotransfer_2"/>
    <property type="match status" value="1"/>
</dbReference>
<dbReference type="InterPro" id="IPR007669">
    <property type="entry name" value="Chst-1-like"/>
</dbReference>